<proteinExistence type="predicted"/>
<sequence length="567" mass="65226">MLVELQVSDRPSETGIPEDIDTNTIMDLEKQVADHSFETQIDEDIDANGYMEATSESEQINDDGVHLGCDEGENNDTCIIGKVFDTPNDAYTFYNDYSFLHGFGTRKHWKFKNKSTNEHYRRIYVCNKEGFKQLKGNNSSGKTIKHRREVRTGCKAMIRISKQKDGKWIVDKFNDTYNHDLSMTPTKVMKHRSHGKFHRTMECKSLMVELGQSGLKPCHIKKAINALKPLDEVDVTSKQCVDVLSEQRKQYKGKEFYGLIKHFQDKALLDNDHYFVVDLCDDGFKSRRAAEEDEDFKTMNSRAVLSSVHPIEAKAGECYTRNIFEIFKKEWMEANNNLTHETLNKSTEEITYRVGQMNIDKKYWRIVSFRLVSQMNVICSCAKYEIYGILCKHCLYVMKKRHVETLPSHYILPRWTLNVRYKVGNNSIGLEEMNNDNGVSAYTLWCVRSNFTKVIEQAKFSLLKIEKVNNVLIKLLDDLTIQEKPVAFENSSQGYSVGLSEINMTPQISVRDPLGPTNTKGRPKNASRIKSSLEMPKKRTCSYCQGLGHYATSCSKRKVDASLQEKQ</sequence>
<keyword evidence="1" id="KW-0479">Metal-binding</keyword>
<dbReference type="GO" id="GO:0008270">
    <property type="term" value="F:zinc ion binding"/>
    <property type="evidence" value="ECO:0007669"/>
    <property type="project" value="UniProtKB-KW"/>
</dbReference>
<evidence type="ECO:0000256" key="1">
    <source>
        <dbReference type="ARBA" id="ARBA00022723"/>
    </source>
</evidence>
<evidence type="ECO:0000256" key="3">
    <source>
        <dbReference type="ARBA" id="ARBA00022833"/>
    </source>
</evidence>
<protein>
    <recommendedName>
        <fullName evidence="6">SWIM-type domain-containing protein</fullName>
    </recommendedName>
</protein>
<feature type="domain" description="SWIM-type" evidence="6">
    <location>
        <begin position="369"/>
        <end position="402"/>
    </location>
</feature>
<dbReference type="InterPro" id="IPR007527">
    <property type="entry name" value="Znf_SWIM"/>
</dbReference>
<keyword evidence="2 4" id="KW-0863">Zinc-finger</keyword>
<dbReference type="PANTHER" id="PTHR47718:SF7">
    <property type="entry name" value="PROTEIN FAR1-RELATED SEQUENCE"/>
    <property type="match status" value="1"/>
</dbReference>
<dbReference type="PANTHER" id="PTHR47718">
    <property type="entry name" value="OS01G0519700 PROTEIN"/>
    <property type="match status" value="1"/>
</dbReference>
<dbReference type="EMBL" id="OX465085">
    <property type="protein sequence ID" value="CAI9301801.1"/>
    <property type="molecule type" value="Genomic_DNA"/>
</dbReference>
<dbReference type="Pfam" id="PF03101">
    <property type="entry name" value="FAR1"/>
    <property type="match status" value="1"/>
</dbReference>
<dbReference type="InterPro" id="IPR004330">
    <property type="entry name" value="FAR1_DNA_bnd_dom"/>
</dbReference>
<evidence type="ECO:0000259" key="6">
    <source>
        <dbReference type="PROSITE" id="PS50966"/>
    </source>
</evidence>
<dbReference type="InterPro" id="IPR006564">
    <property type="entry name" value="Znf_PMZ"/>
</dbReference>
<dbReference type="Proteomes" id="UP001177003">
    <property type="component" value="Chromosome 9"/>
</dbReference>
<reference evidence="7" key="1">
    <citation type="submission" date="2023-04" db="EMBL/GenBank/DDBJ databases">
        <authorList>
            <person name="Vijverberg K."/>
            <person name="Xiong W."/>
            <person name="Schranz E."/>
        </authorList>
    </citation>
    <scope>NUCLEOTIDE SEQUENCE</scope>
</reference>
<evidence type="ECO:0000313" key="7">
    <source>
        <dbReference type="EMBL" id="CAI9301801.1"/>
    </source>
</evidence>
<evidence type="ECO:0000256" key="2">
    <source>
        <dbReference type="ARBA" id="ARBA00022771"/>
    </source>
</evidence>
<name>A0AA36A0X4_LACSI</name>
<dbReference type="PROSITE" id="PS50966">
    <property type="entry name" value="ZF_SWIM"/>
    <property type="match status" value="1"/>
</dbReference>
<dbReference type="Pfam" id="PF04434">
    <property type="entry name" value="SWIM"/>
    <property type="match status" value="1"/>
</dbReference>
<evidence type="ECO:0000256" key="4">
    <source>
        <dbReference type="PROSITE-ProRule" id="PRU00325"/>
    </source>
</evidence>
<dbReference type="SMART" id="SM00575">
    <property type="entry name" value="ZnF_PMZ"/>
    <property type="match status" value="1"/>
</dbReference>
<dbReference type="AlphaFoldDB" id="A0AA36A0X4"/>
<evidence type="ECO:0000256" key="5">
    <source>
        <dbReference type="SAM" id="MobiDB-lite"/>
    </source>
</evidence>
<keyword evidence="3" id="KW-0862">Zinc</keyword>
<feature type="region of interest" description="Disordered" evidence="5">
    <location>
        <begin position="508"/>
        <end position="531"/>
    </location>
</feature>
<organism evidence="7 8">
    <name type="scientific">Lactuca saligna</name>
    <name type="common">Willowleaf lettuce</name>
    <dbReference type="NCBI Taxonomy" id="75948"/>
    <lineage>
        <taxon>Eukaryota</taxon>
        <taxon>Viridiplantae</taxon>
        <taxon>Streptophyta</taxon>
        <taxon>Embryophyta</taxon>
        <taxon>Tracheophyta</taxon>
        <taxon>Spermatophyta</taxon>
        <taxon>Magnoliopsida</taxon>
        <taxon>eudicotyledons</taxon>
        <taxon>Gunneridae</taxon>
        <taxon>Pentapetalae</taxon>
        <taxon>asterids</taxon>
        <taxon>campanulids</taxon>
        <taxon>Asterales</taxon>
        <taxon>Asteraceae</taxon>
        <taxon>Cichorioideae</taxon>
        <taxon>Cichorieae</taxon>
        <taxon>Lactucinae</taxon>
        <taxon>Lactuca</taxon>
    </lineage>
</organism>
<keyword evidence="8" id="KW-1185">Reference proteome</keyword>
<evidence type="ECO:0000313" key="8">
    <source>
        <dbReference type="Proteomes" id="UP001177003"/>
    </source>
</evidence>
<gene>
    <name evidence="7" type="ORF">LSALG_LOCUS40325</name>
</gene>
<accession>A0AA36A0X4</accession>